<evidence type="ECO:0000256" key="3">
    <source>
        <dbReference type="ARBA" id="ARBA00015316"/>
    </source>
</evidence>
<organism evidence="11 12">
    <name type="scientific">Aulographum hederae CBS 113979</name>
    <dbReference type="NCBI Taxonomy" id="1176131"/>
    <lineage>
        <taxon>Eukaryota</taxon>
        <taxon>Fungi</taxon>
        <taxon>Dikarya</taxon>
        <taxon>Ascomycota</taxon>
        <taxon>Pezizomycotina</taxon>
        <taxon>Dothideomycetes</taxon>
        <taxon>Pleosporomycetidae</taxon>
        <taxon>Aulographales</taxon>
        <taxon>Aulographaceae</taxon>
    </lineage>
</organism>
<comment type="similarity">
    <text evidence="2 8">Belongs to the CGI121/TPRKB family.</text>
</comment>
<dbReference type="GO" id="GO:0002949">
    <property type="term" value="P:tRNA threonylcarbamoyladenosine modification"/>
    <property type="evidence" value="ECO:0007669"/>
    <property type="project" value="TreeGrafter"/>
</dbReference>
<dbReference type="Gene3D" id="3.30.2380.10">
    <property type="entry name" value="CGI121/TPRKB"/>
    <property type="match status" value="1"/>
</dbReference>
<evidence type="ECO:0000256" key="7">
    <source>
        <dbReference type="ARBA" id="ARBA00025043"/>
    </source>
</evidence>
<dbReference type="GO" id="GO:0000408">
    <property type="term" value="C:EKC/KEOPS complex"/>
    <property type="evidence" value="ECO:0007669"/>
    <property type="project" value="TreeGrafter"/>
</dbReference>
<evidence type="ECO:0000256" key="1">
    <source>
        <dbReference type="ARBA" id="ARBA00004123"/>
    </source>
</evidence>
<protein>
    <recommendedName>
        <fullName evidence="4">EKC/KEOPS complex subunit CGI121</fullName>
    </recommendedName>
    <alternativeName>
        <fullName evidence="3">EKC/KEOPS complex subunit cgi121</fullName>
    </alternativeName>
</protein>
<dbReference type="EMBL" id="ML977142">
    <property type="protein sequence ID" value="KAF1990505.1"/>
    <property type="molecule type" value="Genomic_DNA"/>
</dbReference>
<dbReference type="PANTHER" id="PTHR15840">
    <property type="entry name" value="CGI-121 FAMILY MEMBER"/>
    <property type="match status" value="1"/>
</dbReference>
<dbReference type="Pfam" id="PF08617">
    <property type="entry name" value="CGI-121"/>
    <property type="match status" value="1"/>
</dbReference>
<dbReference type="AlphaFoldDB" id="A0A6G1HBH0"/>
<comment type="subcellular location">
    <subcellularLocation>
        <location evidence="1">Nucleus</location>
    </subcellularLocation>
</comment>
<dbReference type="GO" id="GO:0005829">
    <property type="term" value="C:cytosol"/>
    <property type="evidence" value="ECO:0007669"/>
    <property type="project" value="TreeGrafter"/>
</dbReference>
<evidence type="ECO:0000256" key="8">
    <source>
        <dbReference type="RuleBase" id="RU004398"/>
    </source>
</evidence>
<evidence type="ECO:0000256" key="6">
    <source>
        <dbReference type="ARBA" id="ARBA00023242"/>
    </source>
</evidence>
<keyword evidence="5" id="KW-0819">tRNA processing</keyword>
<feature type="transmembrane region" description="Helical" evidence="10">
    <location>
        <begin position="44"/>
        <end position="66"/>
    </location>
</feature>
<name>A0A6G1HBH0_9PEZI</name>
<keyword evidence="10" id="KW-0812">Transmembrane</keyword>
<evidence type="ECO:0000256" key="10">
    <source>
        <dbReference type="SAM" id="Phobius"/>
    </source>
</evidence>
<evidence type="ECO:0000256" key="4">
    <source>
        <dbReference type="ARBA" id="ARBA00016009"/>
    </source>
</evidence>
<reference evidence="11" key="1">
    <citation type="journal article" date="2020" name="Stud. Mycol.">
        <title>101 Dothideomycetes genomes: a test case for predicting lifestyles and emergence of pathogens.</title>
        <authorList>
            <person name="Haridas S."/>
            <person name="Albert R."/>
            <person name="Binder M."/>
            <person name="Bloem J."/>
            <person name="Labutti K."/>
            <person name="Salamov A."/>
            <person name="Andreopoulos B."/>
            <person name="Baker S."/>
            <person name="Barry K."/>
            <person name="Bills G."/>
            <person name="Bluhm B."/>
            <person name="Cannon C."/>
            <person name="Castanera R."/>
            <person name="Culley D."/>
            <person name="Daum C."/>
            <person name="Ezra D."/>
            <person name="Gonzalez J."/>
            <person name="Henrissat B."/>
            <person name="Kuo A."/>
            <person name="Liang C."/>
            <person name="Lipzen A."/>
            <person name="Lutzoni F."/>
            <person name="Magnuson J."/>
            <person name="Mondo S."/>
            <person name="Nolan M."/>
            <person name="Ohm R."/>
            <person name="Pangilinan J."/>
            <person name="Park H.-J."/>
            <person name="Ramirez L."/>
            <person name="Alfaro M."/>
            <person name="Sun H."/>
            <person name="Tritt A."/>
            <person name="Yoshinaga Y."/>
            <person name="Zwiers L.-H."/>
            <person name="Turgeon B."/>
            <person name="Goodwin S."/>
            <person name="Spatafora J."/>
            <person name="Crous P."/>
            <person name="Grigoriev I."/>
        </authorList>
    </citation>
    <scope>NUCLEOTIDE SEQUENCE</scope>
    <source>
        <strain evidence="11">CBS 113979</strain>
    </source>
</reference>
<evidence type="ECO:0000313" key="11">
    <source>
        <dbReference type="EMBL" id="KAF1990505.1"/>
    </source>
</evidence>
<evidence type="ECO:0000256" key="9">
    <source>
        <dbReference type="SAM" id="MobiDB-lite"/>
    </source>
</evidence>
<evidence type="ECO:0000313" key="12">
    <source>
        <dbReference type="Proteomes" id="UP000800041"/>
    </source>
</evidence>
<keyword evidence="6 8" id="KW-0539">Nucleus</keyword>
<dbReference type="OrthoDB" id="329139at2759"/>
<keyword evidence="10" id="KW-1133">Transmembrane helix</keyword>
<evidence type="ECO:0000256" key="5">
    <source>
        <dbReference type="ARBA" id="ARBA00022694"/>
    </source>
</evidence>
<dbReference type="GO" id="GO:0005634">
    <property type="term" value="C:nucleus"/>
    <property type="evidence" value="ECO:0007669"/>
    <property type="project" value="UniProtKB-SubCell"/>
</dbReference>
<dbReference type="InterPro" id="IPR013926">
    <property type="entry name" value="CGI121/TPRKB"/>
</dbReference>
<evidence type="ECO:0000256" key="2">
    <source>
        <dbReference type="ARBA" id="ARBA00005546"/>
    </source>
</evidence>
<dbReference type="InterPro" id="IPR036504">
    <property type="entry name" value="CGI121/TPRKB_sf"/>
</dbReference>
<accession>A0A6G1HBH0</accession>
<dbReference type="Proteomes" id="UP000800041">
    <property type="component" value="Unassembled WGS sequence"/>
</dbReference>
<dbReference type="PANTHER" id="PTHR15840:SF10">
    <property type="entry name" value="EKC_KEOPS COMPLEX SUBUNIT TPRKB"/>
    <property type="match status" value="1"/>
</dbReference>
<keyword evidence="10" id="KW-0472">Membrane</keyword>
<gene>
    <name evidence="11" type="ORF">K402DRAFT_370571</name>
</gene>
<comment type="function">
    <text evidence="7">Component of the EKC/KEOPS complex that is required for the formation of a threonylcarbamoyl group on adenosine at position 37 (t(6)A37) in tRNAs that read codons beginning with adenine. The complex is probably involved in the transfer of the threonylcarbamoyl moiety of threonylcarbamoyl-AMP (TC-AMP) to the N6 group of A37. CGI121 acts as an allosteric effector that regulates the t(6)A activity of the complex. The EKC/KEOPS complex also promotes both telomere uncapping and telomere elongation. The complex is required for efficient recruitment of transcriptional coactivators. CGI121 is not required for tRNA modification.</text>
</comment>
<feature type="region of interest" description="Disordered" evidence="9">
    <location>
        <begin position="160"/>
        <end position="186"/>
    </location>
</feature>
<keyword evidence="12" id="KW-1185">Reference proteome</keyword>
<proteinExistence type="inferred from homology"/>
<dbReference type="SUPFAM" id="SSF143870">
    <property type="entry name" value="PF0523-like"/>
    <property type="match status" value="1"/>
</dbReference>
<sequence>MAQLQTFKLPHLPDHPVHIALFRDARNAEFLRQQLLDGNTEFEYAFVDAAVVLSTTQVFAAVFRAVNDMMKQRLKSRNVHSEIVHCFSGNNNIATSFRTFGITPATTSLLAIKVSSTLTTEQIQSHLQEHVQGTSLPFSDASIAELNDLSKIRKIYKLDQPAGKPGGARQGKKGKNADQSAGEGRREMEAVVLGMMALRGS</sequence>